<name>A0A2V3J6N8_9FLOR</name>
<dbReference type="GO" id="GO:0003735">
    <property type="term" value="F:structural constituent of ribosome"/>
    <property type="evidence" value="ECO:0007669"/>
    <property type="project" value="InterPro"/>
</dbReference>
<keyword evidence="4" id="KW-0496">Mitochondrion</keyword>
<keyword evidence="3" id="KW-0689">Ribosomal protein</keyword>
<evidence type="ECO:0000256" key="4">
    <source>
        <dbReference type="ARBA" id="ARBA00023128"/>
    </source>
</evidence>
<evidence type="ECO:0000256" key="2">
    <source>
        <dbReference type="ARBA" id="ARBA00009864"/>
    </source>
</evidence>
<feature type="domain" description="Small ribosomal subunit protein mS23 conserved" evidence="7">
    <location>
        <begin position="11"/>
        <end position="115"/>
    </location>
</feature>
<evidence type="ECO:0000256" key="1">
    <source>
        <dbReference type="ARBA" id="ARBA00004173"/>
    </source>
</evidence>
<dbReference type="GO" id="GO:0006412">
    <property type="term" value="P:translation"/>
    <property type="evidence" value="ECO:0007669"/>
    <property type="project" value="InterPro"/>
</dbReference>
<comment type="caution">
    <text evidence="8">The sequence shown here is derived from an EMBL/GenBank/DDBJ whole genome shotgun (WGS) entry which is preliminary data.</text>
</comment>
<comment type="similarity">
    <text evidence="2">Belongs to the mitochondrion-specific ribosomal protein mS23 family.</text>
</comment>
<dbReference type="OrthoDB" id="10340350at2759"/>
<dbReference type="CDD" id="cd23701">
    <property type="entry name" value="At1g26750"/>
    <property type="match status" value="1"/>
</dbReference>
<protein>
    <recommendedName>
        <fullName evidence="6">Small ribosomal subunit protein mS23</fullName>
    </recommendedName>
</protein>
<dbReference type="Pfam" id="PF10484">
    <property type="entry name" value="MRP-S23"/>
    <property type="match status" value="1"/>
</dbReference>
<reference evidence="8 9" key="1">
    <citation type="journal article" date="2018" name="Mol. Biol. Evol.">
        <title>Analysis of the draft genome of the red seaweed Gracilariopsis chorda provides insights into genome size evolution in Rhodophyta.</title>
        <authorList>
            <person name="Lee J."/>
            <person name="Yang E.C."/>
            <person name="Graf L."/>
            <person name="Yang J.H."/>
            <person name="Qiu H."/>
            <person name="Zel Zion U."/>
            <person name="Chan C.X."/>
            <person name="Stephens T.G."/>
            <person name="Weber A.P.M."/>
            <person name="Boo G.H."/>
            <person name="Boo S.M."/>
            <person name="Kim K.M."/>
            <person name="Shin Y."/>
            <person name="Jung M."/>
            <person name="Lee S.J."/>
            <person name="Yim H.S."/>
            <person name="Lee J.H."/>
            <person name="Bhattacharya D."/>
            <person name="Yoon H.S."/>
        </authorList>
    </citation>
    <scope>NUCLEOTIDE SEQUENCE [LARGE SCALE GENOMIC DNA]</scope>
    <source>
        <strain evidence="8 9">SKKU-2015</strain>
        <tissue evidence="8">Whole body</tissue>
    </source>
</reference>
<proteinExistence type="inferred from homology"/>
<dbReference type="AlphaFoldDB" id="A0A2V3J6N8"/>
<evidence type="ECO:0000259" key="7">
    <source>
        <dbReference type="Pfam" id="PF10484"/>
    </source>
</evidence>
<dbReference type="PANTHER" id="PTHR35693:SF1">
    <property type="entry name" value="EXPRESSED PROTEIN"/>
    <property type="match status" value="1"/>
</dbReference>
<gene>
    <name evidence="8" type="ORF">BWQ96_00256</name>
</gene>
<accession>A0A2V3J6N8</accession>
<comment type="subcellular location">
    <subcellularLocation>
        <location evidence="1">Mitochondrion</location>
    </subcellularLocation>
</comment>
<dbReference type="Proteomes" id="UP000247409">
    <property type="component" value="Unassembled WGS sequence"/>
</dbReference>
<sequence>MGRGKPFAKSMKRLVSAGVIRKPAWMDIVEATRPVFSPVTVTKAPEIMYPEDRLRSIFLQRNPDAHRMPINLKAKSKEERHISDRFVALQMKFMDEQGLSENKAYEEADRVLAEQKEQMNRILDEYDTTGSLVNPFIEDEAARAFMASLADSKRDQKLHEALIERKQTESS</sequence>
<dbReference type="EMBL" id="NBIV01000001">
    <property type="protein sequence ID" value="PXF50096.1"/>
    <property type="molecule type" value="Genomic_DNA"/>
</dbReference>
<dbReference type="InterPro" id="IPR059242">
    <property type="entry name" value="mS23_dom"/>
</dbReference>
<evidence type="ECO:0000313" key="8">
    <source>
        <dbReference type="EMBL" id="PXF50096.1"/>
    </source>
</evidence>
<dbReference type="PANTHER" id="PTHR35693">
    <property type="entry name" value="EXPRESSED PROTEIN"/>
    <property type="match status" value="1"/>
</dbReference>
<dbReference type="InterPro" id="IPR023611">
    <property type="entry name" value="mS23_dom_met"/>
</dbReference>
<keyword evidence="9" id="KW-1185">Reference proteome</keyword>
<evidence type="ECO:0000256" key="5">
    <source>
        <dbReference type="ARBA" id="ARBA00023274"/>
    </source>
</evidence>
<evidence type="ECO:0000313" key="9">
    <source>
        <dbReference type="Proteomes" id="UP000247409"/>
    </source>
</evidence>
<evidence type="ECO:0000256" key="6">
    <source>
        <dbReference type="ARBA" id="ARBA00035137"/>
    </source>
</evidence>
<organism evidence="8 9">
    <name type="scientific">Gracilariopsis chorda</name>
    <dbReference type="NCBI Taxonomy" id="448386"/>
    <lineage>
        <taxon>Eukaryota</taxon>
        <taxon>Rhodophyta</taxon>
        <taxon>Florideophyceae</taxon>
        <taxon>Rhodymeniophycidae</taxon>
        <taxon>Gracilariales</taxon>
        <taxon>Gracilariaceae</taxon>
        <taxon>Gracilariopsis</taxon>
    </lineage>
</organism>
<evidence type="ECO:0000256" key="3">
    <source>
        <dbReference type="ARBA" id="ARBA00022980"/>
    </source>
</evidence>
<dbReference type="GO" id="GO:0005840">
    <property type="term" value="C:ribosome"/>
    <property type="evidence" value="ECO:0007669"/>
    <property type="project" value="InterPro"/>
</dbReference>
<keyword evidence="5" id="KW-0687">Ribonucleoprotein</keyword>